<reference evidence="8 9" key="1">
    <citation type="journal article" date="1998" name="Science">
        <title>Genome sequence of the nematode C. elegans: a platform for investigating biology.</title>
        <authorList>
            <consortium name="The C. elegans sequencing consortium"/>
            <person name="Sulson J.E."/>
            <person name="Waterston R."/>
        </authorList>
    </citation>
    <scope>NUCLEOTIDE SEQUENCE [LARGE SCALE GENOMIC DNA]</scope>
    <source>
        <strain evidence="8 9">Bristol N2</strain>
    </source>
</reference>
<dbReference type="CTD" id="172054"/>
<evidence type="ECO:0000256" key="4">
    <source>
        <dbReference type="SAM" id="Coils"/>
    </source>
</evidence>
<keyword evidence="2 3" id="KW-0103">Bromodomain</keyword>
<feature type="region of interest" description="Disordered" evidence="5">
    <location>
        <begin position="1"/>
        <end position="22"/>
    </location>
</feature>
<dbReference type="InterPro" id="IPR043509">
    <property type="entry name" value="Bromo_Brdt_II"/>
</dbReference>
<dbReference type="GO" id="GO:0010468">
    <property type="term" value="P:regulation of gene expression"/>
    <property type="evidence" value="ECO:0007669"/>
    <property type="project" value="UniProtKB-ARBA"/>
</dbReference>
<dbReference type="SMR" id="A0A5S9MPT0"/>
<dbReference type="ExpressionAtlas" id="A0A5S9MPT0">
    <property type="expression patterns" value="baseline and differential"/>
</dbReference>
<dbReference type="Pfam" id="PF00439">
    <property type="entry name" value="Bromodomain"/>
    <property type="match status" value="2"/>
</dbReference>
<dbReference type="Gene3D" id="1.20.1270.220">
    <property type="match status" value="1"/>
</dbReference>
<keyword evidence="4" id="KW-0175">Coiled coil</keyword>
<feature type="compositionally biased region" description="Polar residues" evidence="5">
    <location>
        <begin position="1"/>
        <end position="19"/>
    </location>
</feature>
<feature type="coiled-coil region" evidence="4">
    <location>
        <begin position="421"/>
        <end position="455"/>
    </location>
</feature>
<dbReference type="PROSITE" id="PS00633">
    <property type="entry name" value="BROMODOMAIN_1"/>
    <property type="match status" value="1"/>
</dbReference>
<dbReference type="AGR" id="WB:WBGene00022473"/>
<keyword evidence="1" id="KW-0677">Repeat</keyword>
<dbReference type="PRINTS" id="PR00503">
    <property type="entry name" value="BROMODOMAIN"/>
</dbReference>
<dbReference type="InterPro" id="IPR018359">
    <property type="entry name" value="Bromodomain_CS"/>
</dbReference>
<evidence type="ECO:0000256" key="2">
    <source>
        <dbReference type="ARBA" id="ARBA00023117"/>
    </source>
</evidence>
<feature type="compositionally biased region" description="Polar residues" evidence="5">
    <location>
        <begin position="790"/>
        <end position="811"/>
    </location>
</feature>
<feature type="compositionally biased region" description="Low complexity" evidence="5">
    <location>
        <begin position="369"/>
        <end position="381"/>
    </location>
</feature>
<protein>
    <submittedName>
        <fullName evidence="8">Bromodomain-containing protein bet-1</fullName>
    </submittedName>
</protein>
<dbReference type="Pfam" id="PF17035">
    <property type="entry name" value="BET"/>
    <property type="match status" value="1"/>
</dbReference>
<keyword evidence="9" id="KW-1185">Reference proteome</keyword>
<evidence type="ECO:0000313" key="10">
    <source>
        <dbReference type="WormBase" id="Y119C1B.8h"/>
    </source>
</evidence>
<feature type="region of interest" description="Disordered" evidence="5">
    <location>
        <begin position="141"/>
        <end position="245"/>
    </location>
</feature>
<feature type="compositionally biased region" description="Low complexity" evidence="5">
    <location>
        <begin position="192"/>
        <end position="215"/>
    </location>
</feature>
<feature type="compositionally biased region" description="Basic and acidic residues" evidence="5">
    <location>
        <begin position="141"/>
        <end position="153"/>
    </location>
</feature>
<proteinExistence type="evidence at protein level"/>
<gene>
    <name evidence="8 10" type="primary">bet-1</name>
    <name evidence="8" type="ORF">CELE_Y119C1B.8</name>
    <name evidence="10" type="ORF">Y119C1B.8</name>
</gene>
<dbReference type="InterPro" id="IPR001487">
    <property type="entry name" value="Bromodomain"/>
</dbReference>
<feature type="region of interest" description="Disordered" evidence="5">
    <location>
        <begin position="594"/>
        <end position="842"/>
    </location>
</feature>
<feature type="domain" description="NET" evidence="7">
    <location>
        <begin position="516"/>
        <end position="601"/>
    </location>
</feature>
<dbReference type="SMART" id="SM00297">
    <property type="entry name" value="BROMO"/>
    <property type="match status" value="2"/>
</dbReference>
<evidence type="ECO:0000256" key="3">
    <source>
        <dbReference type="PROSITE-ProRule" id="PRU00035"/>
    </source>
</evidence>
<dbReference type="CDD" id="cd05498">
    <property type="entry name" value="Bromo_Brdt_II_like"/>
    <property type="match status" value="1"/>
</dbReference>
<evidence type="ECO:0000259" key="7">
    <source>
        <dbReference type="PROSITE" id="PS51525"/>
    </source>
</evidence>
<dbReference type="InterPro" id="IPR038336">
    <property type="entry name" value="NET_sf"/>
</dbReference>
<dbReference type="Gene3D" id="1.20.920.10">
    <property type="entry name" value="Bromodomain-like"/>
    <property type="match status" value="2"/>
</dbReference>
<evidence type="ECO:0000259" key="6">
    <source>
        <dbReference type="PROSITE" id="PS50014"/>
    </source>
</evidence>
<dbReference type="InterPro" id="IPR036427">
    <property type="entry name" value="Bromodomain-like_sf"/>
</dbReference>
<feature type="domain" description="Bromo" evidence="6">
    <location>
        <begin position="56"/>
        <end position="128"/>
    </location>
</feature>
<accession>A0A5S9MPT0</accession>
<feature type="compositionally biased region" description="Polar residues" evidence="5">
    <location>
        <begin position="688"/>
        <end position="700"/>
    </location>
</feature>
<dbReference type="CDD" id="cd05497">
    <property type="entry name" value="Bromo_Brdt_I_like"/>
    <property type="match status" value="1"/>
</dbReference>
<feature type="compositionally biased region" description="Low complexity" evidence="5">
    <location>
        <begin position="712"/>
        <end position="740"/>
    </location>
</feature>
<dbReference type="InterPro" id="IPR050935">
    <property type="entry name" value="Bromo_chromatin_reader"/>
</dbReference>
<keyword evidence="11" id="KW-1267">Proteomics identification</keyword>
<evidence type="ECO:0000313" key="9">
    <source>
        <dbReference type="Proteomes" id="UP000001940"/>
    </source>
</evidence>
<organism evidence="8 9">
    <name type="scientific">Caenorhabditis elegans</name>
    <dbReference type="NCBI Taxonomy" id="6239"/>
    <lineage>
        <taxon>Eukaryota</taxon>
        <taxon>Metazoa</taxon>
        <taxon>Ecdysozoa</taxon>
        <taxon>Nematoda</taxon>
        <taxon>Chromadorea</taxon>
        <taxon>Rhabditida</taxon>
        <taxon>Rhabditina</taxon>
        <taxon>Rhabditomorpha</taxon>
        <taxon>Rhabditoidea</taxon>
        <taxon>Rhabditidae</taxon>
        <taxon>Peloderinae</taxon>
        <taxon>Caenorhabditis</taxon>
    </lineage>
</organism>
<dbReference type="PROSITE" id="PS50014">
    <property type="entry name" value="BROMODOMAIN_2"/>
    <property type="match status" value="2"/>
</dbReference>
<evidence type="ECO:0007829" key="11">
    <source>
        <dbReference type="PeptideAtlas" id="A0A5S9MPT0"/>
    </source>
</evidence>
<dbReference type="PANTHER" id="PTHR22880:SF225">
    <property type="entry name" value="BROMODOMAIN-CONTAINING PROTEIN BET-1-RELATED"/>
    <property type="match status" value="1"/>
</dbReference>
<feature type="region of interest" description="Disordered" evidence="5">
    <location>
        <begin position="369"/>
        <end position="418"/>
    </location>
</feature>
<evidence type="ECO:0000256" key="1">
    <source>
        <dbReference type="ARBA" id="ARBA00022737"/>
    </source>
</evidence>
<feature type="compositionally biased region" description="Basic and acidic residues" evidence="5">
    <location>
        <begin position="394"/>
        <end position="410"/>
    </location>
</feature>
<evidence type="ECO:0000256" key="5">
    <source>
        <dbReference type="SAM" id="MobiDB-lite"/>
    </source>
</evidence>
<name>A0A5S9MPT0_CAEEL</name>
<feature type="domain" description="Bromo" evidence="6">
    <location>
        <begin position="277"/>
        <end position="349"/>
    </location>
</feature>
<dbReference type="PROSITE" id="PS51525">
    <property type="entry name" value="NET"/>
    <property type="match status" value="1"/>
</dbReference>
<dbReference type="FunFam" id="1.20.920.10:FF:000002">
    <property type="entry name" value="Bromodomain-containing protein 4"/>
    <property type="match status" value="1"/>
</dbReference>
<feature type="compositionally biased region" description="Basic and acidic residues" evidence="5">
    <location>
        <begin position="816"/>
        <end position="836"/>
    </location>
</feature>
<dbReference type="WormBase" id="Y119C1B.8h">
    <property type="protein sequence ID" value="CE54043"/>
    <property type="gene ID" value="WBGene00022473"/>
    <property type="gene designation" value="bet-1"/>
</dbReference>
<dbReference type="EMBL" id="BX284601">
    <property type="protein sequence ID" value="CAA0059117.1"/>
    <property type="molecule type" value="Genomic_DNA"/>
</dbReference>
<evidence type="ECO:0000313" key="8">
    <source>
        <dbReference type="EMBL" id="CAA0059117.1"/>
    </source>
</evidence>
<dbReference type="PANTHER" id="PTHR22880">
    <property type="entry name" value="FALZ-RELATED BROMODOMAIN-CONTAINING PROTEINS"/>
    <property type="match status" value="1"/>
</dbReference>
<dbReference type="GeneID" id="172054"/>
<feature type="compositionally biased region" description="Low complexity" evidence="5">
    <location>
        <begin position="166"/>
        <end position="175"/>
    </location>
</feature>
<feature type="compositionally biased region" description="Low complexity" evidence="5">
    <location>
        <begin position="612"/>
        <end position="624"/>
    </location>
</feature>
<dbReference type="InterPro" id="IPR043508">
    <property type="entry name" value="Bromo_Brdt_I"/>
</dbReference>
<dbReference type="Proteomes" id="UP000001940">
    <property type="component" value="Chromosome I"/>
</dbReference>
<sequence>MSEGSGDQSQQRPWASPRQQPIKGIVQPRVLPPFGKPTRHTNKLDYIMTTVLKEAGKHKHVWPFQKPVDAVALCIPLYHERVARPMDLKTIENRLKSTYYTCAQECIDDIETVFQNCYTFNGKEDDVTIMAQNVHEVIKKSLEQAPREEHDMDVYWGKNKKKPAKSDGGSKSSSSKKNDARGPSEAPSEAGSEVSSVTTASAAAPTVSESASVAAKPERKVAGKKTGKRKAESEDDEKPEPLRAKREVAVVKKEVHQPLLPSMKPCLKLLNDFSTKKYQEFAWPFNEPVDAEQLGLHDYHKIIKEPMDLKSMKAKMESGAYKEPSDFEHDVRLMLRNCFLYNPVGDPVHSFGLRFQEVFDRRWAELGDSSSRASSVAPQSAPIAPTPKVAKSSAPKEPKESRKEHKKETTFEASGAKSEDLMQINNALSMIREREEKLKAELAAAQAIKDKLTSVKNRREDNPNEPFPEKLINETRALCTTQVGQNASSSSASSAALRNGRSKKAASARLYGYEFDSDDEDNKMALTYEEKRNLSNLINNLPNNQLNTIISIIQRRERSALMQQQLDDSEVELDFESLGDMCLREMGAFIKTIPTLNGNGDDEKPKTSSNPTSSGATGSKGSSSLESKNGKKTSEKNFNMSESSDDETSNSRKRRKRESSESQSSSSSDDDSDDEDRPISGIPRKSGQPPSTSREWNQSSAPPPRMGGMGGQPPMSRVPASSSTSVSAIGKNNAAASSNSYQAPKPAPVPAPTSSRPPAAPRPPSKPKKTGGASILDTLLPDTFGASPPQFFQSQPTTSATIRSPTESQPGNGEDEQTRIQRMRMEAKRARQKEDEGSVSLSNQMEMMAAFEFDNTY</sequence>
<dbReference type="SUPFAM" id="SSF47370">
    <property type="entry name" value="Bromodomain"/>
    <property type="match status" value="2"/>
</dbReference>
<dbReference type="OrthoDB" id="21449at2759"/>
<dbReference type="InterPro" id="IPR027353">
    <property type="entry name" value="NET_dom"/>
</dbReference>
<dbReference type="RefSeq" id="NP_001366626.1">
    <property type="nucleotide sequence ID" value="NM_001379848.2"/>
</dbReference>
<dbReference type="AlphaFoldDB" id="A0A5S9MPT0"/>